<proteinExistence type="inferred from homology"/>
<dbReference type="InterPro" id="IPR006179">
    <property type="entry name" value="5_nucleotidase/apyrase"/>
</dbReference>
<dbReference type="SUPFAM" id="SSF55816">
    <property type="entry name" value="5'-nucleotidase (syn. UDP-sugar hydrolase), C-terminal domain"/>
    <property type="match status" value="1"/>
</dbReference>
<evidence type="ECO:0000313" key="4">
    <source>
        <dbReference type="EMBL" id="KAL3811045.1"/>
    </source>
</evidence>
<accession>A0ABD3RDF7</accession>
<feature type="compositionally biased region" description="Gly residues" evidence="2">
    <location>
        <begin position="179"/>
        <end position="190"/>
    </location>
</feature>
<gene>
    <name evidence="4" type="ORF">ACHAXA_004556</name>
</gene>
<feature type="compositionally biased region" description="Basic and acidic residues" evidence="2">
    <location>
        <begin position="167"/>
        <end position="178"/>
    </location>
</feature>
<dbReference type="SUPFAM" id="SSF56300">
    <property type="entry name" value="Metallo-dependent phosphatases"/>
    <property type="match status" value="1"/>
</dbReference>
<feature type="region of interest" description="Disordered" evidence="2">
    <location>
        <begin position="147"/>
        <end position="210"/>
    </location>
</feature>
<evidence type="ECO:0000313" key="5">
    <source>
        <dbReference type="Proteomes" id="UP001530377"/>
    </source>
</evidence>
<keyword evidence="5" id="KW-1185">Reference proteome</keyword>
<dbReference type="Pfam" id="PF02872">
    <property type="entry name" value="5_nucleotid_C"/>
    <property type="match status" value="1"/>
</dbReference>
<name>A0ABD3RDF7_9STRA</name>
<feature type="domain" description="5'-Nucleotidase C-terminal" evidence="3">
    <location>
        <begin position="335"/>
        <end position="510"/>
    </location>
</feature>
<reference evidence="4 5" key="1">
    <citation type="submission" date="2024-10" db="EMBL/GenBank/DDBJ databases">
        <title>Updated reference genomes for cyclostephanoid diatoms.</title>
        <authorList>
            <person name="Roberts W.R."/>
            <person name="Alverson A.J."/>
        </authorList>
    </citation>
    <scope>NUCLEOTIDE SEQUENCE [LARGE SCALE GENOMIC DNA]</scope>
    <source>
        <strain evidence="4 5">AJA228-03</strain>
    </source>
</reference>
<dbReference type="InterPro" id="IPR029052">
    <property type="entry name" value="Metallo-depent_PP-like"/>
</dbReference>
<dbReference type="PANTHER" id="PTHR11575">
    <property type="entry name" value="5'-NUCLEOTIDASE-RELATED"/>
    <property type="match status" value="1"/>
</dbReference>
<dbReference type="Gene3D" id="3.60.21.10">
    <property type="match status" value="1"/>
</dbReference>
<dbReference type="EMBL" id="JALLPB020000284">
    <property type="protein sequence ID" value="KAL3811045.1"/>
    <property type="molecule type" value="Genomic_DNA"/>
</dbReference>
<feature type="compositionally biased region" description="Basic and acidic residues" evidence="2">
    <location>
        <begin position="191"/>
        <end position="210"/>
    </location>
</feature>
<evidence type="ECO:0000256" key="1">
    <source>
        <dbReference type="ARBA" id="ARBA00006654"/>
    </source>
</evidence>
<protein>
    <recommendedName>
        <fullName evidence="3">5'-Nucleotidase C-terminal domain-containing protein</fullName>
    </recommendedName>
</protein>
<evidence type="ECO:0000259" key="3">
    <source>
        <dbReference type="Pfam" id="PF02872"/>
    </source>
</evidence>
<dbReference type="InterPro" id="IPR008334">
    <property type="entry name" value="5'-Nucleotdase_C"/>
</dbReference>
<organism evidence="4 5">
    <name type="scientific">Cyclostephanos tholiformis</name>
    <dbReference type="NCBI Taxonomy" id="382380"/>
    <lineage>
        <taxon>Eukaryota</taxon>
        <taxon>Sar</taxon>
        <taxon>Stramenopiles</taxon>
        <taxon>Ochrophyta</taxon>
        <taxon>Bacillariophyta</taxon>
        <taxon>Coscinodiscophyceae</taxon>
        <taxon>Thalassiosirophycidae</taxon>
        <taxon>Stephanodiscales</taxon>
        <taxon>Stephanodiscaceae</taxon>
        <taxon>Cyclostephanos</taxon>
    </lineage>
</organism>
<comment type="similarity">
    <text evidence="1">Belongs to the 5'-nucleotidase family.</text>
</comment>
<comment type="caution">
    <text evidence="4">The sequence shown here is derived from an EMBL/GenBank/DDBJ whole genome shotgun (WGS) entry which is preliminary data.</text>
</comment>
<sequence length="556" mass="60055">MDLACLGNHEFDHGDDTVDRCRDTDDVNGNEKNDEGVCDGDEYYFPGIRGDGIIRSLPNTSIKVGIFGLITNVTAQISSPSDDVRFDACVTSAARRICRSLRERGADIIVALTHLREEEDVMLARDDIAGIDLILGGHEHEPLALLVHRDGGGGGIGSSSRSRRGHRGDERDGSERVGTEGGGTTRGRGGGHQDDGGKRGGMDDGGVGKDDGRDDYGGILVFKTGMNAYWVGTVDLDIIIDEDDECYDGRDVISSISTSWSMHAVDSTVPEDDVVSEIVRRYRKETEAEALITSFGVEIASSLGLDDVVATVGSSPYTSTTSTSTMTMPQPLDTRMSSVRRRESTGGNLVADAMRWMLEANIDRRDATIGESVTDSPHPMLSMINGGFIRGDRLYPPGCVITARDVLTELPFPRTMTALIISGKHLREALAQQLRGSSSGPTGAFPHLSSNASLRYSLGVGSCSDDDTTDDHNDEVRRIISFTVDGIEVPDEGRYIVAVTSFVAEGSEGCTSWSKGERLHNSAWDGINMSCVLLKYLQHCSIINPVLEGRVKLRED</sequence>
<dbReference type="Gene3D" id="3.90.780.10">
    <property type="entry name" value="5'-Nucleotidase, C-terminal domain"/>
    <property type="match status" value="1"/>
</dbReference>
<evidence type="ECO:0000256" key="2">
    <source>
        <dbReference type="SAM" id="MobiDB-lite"/>
    </source>
</evidence>
<dbReference type="PANTHER" id="PTHR11575:SF48">
    <property type="entry name" value="5'-NUCLEOTIDASE"/>
    <property type="match status" value="1"/>
</dbReference>
<dbReference type="InterPro" id="IPR036907">
    <property type="entry name" value="5'-Nucleotdase_C_sf"/>
</dbReference>
<dbReference type="Proteomes" id="UP001530377">
    <property type="component" value="Unassembled WGS sequence"/>
</dbReference>
<dbReference type="AlphaFoldDB" id="A0ABD3RDF7"/>